<dbReference type="EMBL" id="JQ844235">
    <property type="protein sequence ID" value="AGS53505.1"/>
    <property type="molecule type" value="Genomic_DNA"/>
</dbReference>
<accession>A0A806KFV2</accession>
<dbReference type="InterPro" id="IPR021283">
    <property type="entry name" value="Phage_Wedge1"/>
</dbReference>
<sequence>MDFDPIDWNIYNKPPYLFQWLSRGETKKFVSFQDKMLTRIEDQARKLSSQYDIDEAKAALLDRIGRIVSEPREGNDDELFRLLIKLRTLLNTADGTVNDIIKVIEYIYPGEDFEIVPNYPAAISILHDAHREYIDFNRIIIQVIGAGIGYETQERFKFCENFLIKENLLFGRGTVRGFVDRFEHTKKYNGEIYHDGLWKPNRIGITDALSFRTRFDFEDRFLTYLRHNGVVKADGSHKYNGITGIGDALVIRIKEHGYKEKVEIKELFETAARLDLLDYFTTQRKFNGKHLHDGEIKATAAREEFSIKVKDLDLVDEFRTAARHNGMIKADGKNKFNGVTTIGDVLSFAGKTAFEDTVIIKDGNTIKVKLDFTDYFTTKWKFNGTFRHDGQITASAARDILHITEEKAGEIDTAQIKDGGVVTKAKIAEVDHVQIEDGPVSVHVKENEVVEHAQIEDGGITATAKTDFTDSLESTDEFFIGVRYARKHDGRYKANGKIKFNSGILIPT</sequence>
<proteinExistence type="predicted"/>
<reference evidence="1" key="1">
    <citation type="submission" date="2012-03" db="EMBL/GenBank/DDBJ databases">
        <title>Functional metagenomics reveals considerable lignocellulase gene clusters in the gut microbiome of a wood-feeding higher termite.</title>
        <authorList>
            <person name="Liu N."/>
        </authorList>
    </citation>
    <scope>NUCLEOTIDE SEQUENCE</scope>
</reference>
<protein>
    <submittedName>
        <fullName evidence="1">Uncharacterized protein</fullName>
    </submittedName>
</protein>
<organism evidence="1">
    <name type="scientific">uncultured bacterium contig00055</name>
    <dbReference type="NCBI Taxonomy" id="1181539"/>
    <lineage>
        <taxon>Bacteria</taxon>
        <taxon>environmental samples</taxon>
    </lineage>
</organism>
<dbReference type="AlphaFoldDB" id="A0A806KFV2"/>
<name>A0A806KFV2_9BACT</name>
<dbReference type="Pfam" id="PF11041">
    <property type="entry name" value="Phage_Wedge1"/>
    <property type="match status" value="1"/>
</dbReference>
<evidence type="ECO:0000313" key="1">
    <source>
        <dbReference type="EMBL" id="AGS53505.1"/>
    </source>
</evidence>